<evidence type="ECO:0008006" key="4">
    <source>
        <dbReference type="Google" id="ProtNLM"/>
    </source>
</evidence>
<proteinExistence type="predicted"/>
<name>A0A4V5ZX12_STECR</name>
<comment type="caution">
    <text evidence="2">The sequence shown here is derived from an EMBL/GenBank/DDBJ whole genome shotgun (WGS) entry which is preliminary data.</text>
</comment>
<accession>A0A4V5ZX12</accession>
<reference evidence="2 3" key="1">
    <citation type="journal article" date="2015" name="Genome Biol.">
        <title>Comparative genomics of Steinernema reveals deeply conserved gene regulatory networks.</title>
        <authorList>
            <person name="Dillman A.R."/>
            <person name="Macchietto M."/>
            <person name="Porter C.F."/>
            <person name="Rogers A."/>
            <person name="Williams B."/>
            <person name="Antoshechkin I."/>
            <person name="Lee M.M."/>
            <person name="Goodwin Z."/>
            <person name="Lu X."/>
            <person name="Lewis E.E."/>
            <person name="Goodrich-Blair H."/>
            <person name="Stock S.P."/>
            <person name="Adams B.J."/>
            <person name="Sternberg P.W."/>
            <person name="Mortazavi A."/>
        </authorList>
    </citation>
    <scope>NUCLEOTIDE SEQUENCE [LARGE SCALE GENOMIC DNA]</scope>
    <source>
        <strain evidence="2 3">ALL</strain>
    </source>
</reference>
<evidence type="ECO:0000256" key="1">
    <source>
        <dbReference type="SAM" id="SignalP"/>
    </source>
</evidence>
<dbReference type="AlphaFoldDB" id="A0A4V5ZX12"/>
<sequence>MDSSRTFSKSTMGIFAVFVFLALVSSSSAQDCCDSCKRDVISLNRQLTDCLKTLTERKLHLKITQTCVKTETITGKTCAENLLIASRSLGNCLESLCQDPPARDSKNLVNLTLVVGDCKGATTYNNFSVALAKLDGPKLLWMSSFAYLLGHHPRNYHTQVELVEHDPEDATHVVFDFKGRDQLMLDRIIMENGDGAQLSFAHERPQELDKCCGSFWIAGNATQDKDCDAYLGPSSYNSFALFGHHGIDYVFNKADFGKLKANKFEKIEELHRSCNACAY</sequence>
<evidence type="ECO:0000313" key="3">
    <source>
        <dbReference type="Proteomes" id="UP000298663"/>
    </source>
</evidence>
<feature type="signal peptide" evidence="1">
    <location>
        <begin position="1"/>
        <end position="29"/>
    </location>
</feature>
<evidence type="ECO:0000313" key="2">
    <source>
        <dbReference type="EMBL" id="TKR57805.1"/>
    </source>
</evidence>
<dbReference type="Proteomes" id="UP000298663">
    <property type="component" value="Unassembled WGS sequence"/>
</dbReference>
<gene>
    <name evidence="2" type="ORF">L596_030455</name>
</gene>
<reference evidence="2 3" key="2">
    <citation type="journal article" date="2019" name="G3 (Bethesda)">
        <title>Hybrid Assembly of the Genome of the Entomopathogenic Nematode Steinernema carpocapsae Identifies the X-Chromosome.</title>
        <authorList>
            <person name="Serra L."/>
            <person name="Macchietto M."/>
            <person name="Macias-Munoz A."/>
            <person name="McGill C.J."/>
            <person name="Rodriguez I.M."/>
            <person name="Rodriguez B."/>
            <person name="Murad R."/>
            <person name="Mortazavi A."/>
        </authorList>
    </citation>
    <scope>NUCLEOTIDE SEQUENCE [LARGE SCALE GENOMIC DNA]</scope>
    <source>
        <strain evidence="2 3">ALL</strain>
    </source>
</reference>
<organism evidence="2 3">
    <name type="scientific">Steinernema carpocapsae</name>
    <name type="common">Entomopathogenic nematode</name>
    <dbReference type="NCBI Taxonomy" id="34508"/>
    <lineage>
        <taxon>Eukaryota</taxon>
        <taxon>Metazoa</taxon>
        <taxon>Ecdysozoa</taxon>
        <taxon>Nematoda</taxon>
        <taxon>Chromadorea</taxon>
        <taxon>Rhabditida</taxon>
        <taxon>Tylenchina</taxon>
        <taxon>Panagrolaimomorpha</taxon>
        <taxon>Strongyloidoidea</taxon>
        <taxon>Steinernematidae</taxon>
        <taxon>Steinernema</taxon>
    </lineage>
</organism>
<keyword evidence="1" id="KW-0732">Signal</keyword>
<keyword evidence="3" id="KW-1185">Reference proteome</keyword>
<protein>
    <recommendedName>
        <fullName evidence="4">Saposin B-type domain-containing protein</fullName>
    </recommendedName>
</protein>
<feature type="chain" id="PRO_5020741961" description="Saposin B-type domain-containing protein" evidence="1">
    <location>
        <begin position="30"/>
        <end position="279"/>
    </location>
</feature>
<dbReference type="EMBL" id="AZBU02000014">
    <property type="protein sequence ID" value="TKR57805.1"/>
    <property type="molecule type" value="Genomic_DNA"/>
</dbReference>